<dbReference type="PROSITE" id="PS50943">
    <property type="entry name" value="HTH_CROC1"/>
    <property type="match status" value="1"/>
</dbReference>
<dbReference type="InterPro" id="IPR050807">
    <property type="entry name" value="TransReg_Diox_bact_type"/>
</dbReference>
<dbReference type="GO" id="GO:0003677">
    <property type="term" value="F:DNA binding"/>
    <property type="evidence" value="ECO:0007669"/>
    <property type="project" value="UniProtKB-KW"/>
</dbReference>
<keyword evidence="4" id="KW-1185">Reference proteome</keyword>
<dbReference type="GO" id="GO:0005829">
    <property type="term" value="C:cytosol"/>
    <property type="evidence" value="ECO:0007669"/>
    <property type="project" value="TreeGrafter"/>
</dbReference>
<dbReference type="Proteomes" id="UP000284605">
    <property type="component" value="Unassembled WGS sequence"/>
</dbReference>
<feature type="domain" description="HTH cro/C1-type" evidence="2">
    <location>
        <begin position="16"/>
        <end position="70"/>
    </location>
</feature>
<dbReference type="EMBL" id="QYUK01000011">
    <property type="protein sequence ID" value="RJF89753.1"/>
    <property type="molecule type" value="Genomic_DNA"/>
</dbReference>
<dbReference type="InterPro" id="IPR010982">
    <property type="entry name" value="Lambda_DNA-bd_dom_sf"/>
</dbReference>
<dbReference type="SUPFAM" id="SSF51182">
    <property type="entry name" value="RmlC-like cupins"/>
    <property type="match status" value="1"/>
</dbReference>
<sequence length="189" mass="20622">MSTIVNDLDARLGARIRLERETRGWSLTELAQRSGVSRAMINKIERGESSPTASLLGRLSGALELTMSTLLARIELHPGRLLRAGEQPRWVDPTTGYVRRHVSPASDLPLDLVQVELPAGASVPYPASSYAFIRQLIWVLGGALVFVEGEVTHRLGEGDCLELGPPTDCVFHNEGKAPCRYAVLVLRVA</sequence>
<dbReference type="CDD" id="cd02209">
    <property type="entry name" value="cupin_XRE_C"/>
    <property type="match status" value="1"/>
</dbReference>
<organism evidence="3 4">
    <name type="scientific">Oleomonas cavernae</name>
    <dbReference type="NCBI Taxonomy" id="2320859"/>
    <lineage>
        <taxon>Bacteria</taxon>
        <taxon>Pseudomonadati</taxon>
        <taxon>Pseudomonadota</taxon>
        <taxon>Alphaproteobacteria</taxon>
        <taxon>Acetobacterales</taxon>
        <taxon>Acetobacteraceae</taxon>
        <taxon>Oleomonas</taxon>
    </lineage>
</organism>
<dbReference type="CDD" id="cd00093">
    <property type="entry name" value="HTH_XRE"/>
    <property type="match status" value="1"/>
</dbReference>
<dbReference type="InterPro" id="IPR011051">
    <property type="entry name" value="RmlC_Cupin_sf"/>
</dbReference>
<gene>
    <name evidence="3" type="ORF">D3874_24590</name>
</gene>
<evidence type="ECO:0000313" key="3">
    <source>
        <dbReference type="EMBL" id="RJF89753.1"/>
    </source>
</evidence>
<name>A0A418WIB2_9PROT</name>
<keyword evidence="1" id="KW-0238">DNA-binding</keyword>
<reference evidence="3 4" key="1">
    <citation type="submission" date="2018-09" db="EMBL/GenBank/DDBJ databases">
        <authorList>
            <person name="Zhu H."/>
        </authorList>
    </citation>
    <scope>NUCLEOTIDE SEQUENCE [LARGE SCALE GENOMIC DNA]</scope>
    <source>
        <strain evidence="3 4">K1W22B-8</strain>
    </source>
</reference>
<evidence type="ECO:0000313" key="4">
    <source>
        <dbReference type="Proteomes" id="UP000284605"/>
    </source>
</evidence>
<proteinExistence type="predicted"/>
<dbReference type="InterPro" id="IPR001387">
    <property type="entry name" value="Cro/C1-type_HTH"/>
</dbReference>
<dbReference type="PANTHER" id="PTHR46797:SF10">
    <property type="entry name" value="BLR1115 PROTEIN"/>
    <property type="match status" value="1"/>
</dbReference>
<comment type="caution">
    <text evidence="3">The sequence shown here is derived from an EMBL/GenBank/DDBJ whole genome shotgun (WGS) entry which is preliminary data.</text>
</comment>
<dbReference type="SUPFAM" id="SSF47413">
    <property type="entry name" value="lambda repressor-like DNA-binding domains"/>
    <property type="match status" value="1"/>
</dbReference>
<evidence type="ECO:0000259" key="2">
    <source>
        <dbReference type="PROSITE" id="PS50943"/>
    </source>
</evidence>
<dbReference type="AlphaFoldDB" id="A0A418WIB2"/>
<dbReference type="Gene3D" id="2.60.120.10">
    <property type="entry name" value="Jelly Rolls"/>
    <property type="match status" value="1"/>
</dbReference>
<dbReference type="Gene3D" id="1.10.260.40">
    <property type="entry name" value="lambda repressor-like DNA-binding domains"/>
    <property type="match status" value="1"/>
</dbReference>
<dbReference type="SMART" id="SM00530">
    <property type="entry name" value="HTH_XRE"/>
    <property type="match status" value="1"/>
</dbReference>
<dbReference type="GO" id="GO:0003700">
    <property type="term" value="F:DNA-binding transcription factor activity"/>
    <property type="evidence" value="ECO:0007669"/>
    <property type="project" value="TreeGrafter"/>
</dbReference>
<dbReference type="PANTHER" id="PTHR46797">
    <property type="entry name" value="HTH-TYPE TRANSCRIPTIONAL REGULATOR"/>
    <property type="match status" value="1"/>
</dbReference>
<dbReference type="Pfam" id="PF01381">
    <property type="entry name" value="HTH_3"/>
    <property type="match status" value="1"/>
</dbReference>
<accession>A0A418WIB2</accession>
<dbReference type="OrthoDB" id="189170at2"/>
<protein>
    <submittedName>
        <fullName evidence="3">XRE family transcriptional regulator</fullName>
    </submittedName>
</protein>
<dbReference type="InterPro" id="IPR014710">
    <property type="entry name" value="RmlC-like_jellyroll"/>
</dbReference>
<dbReference type="RefSeq" id="WP_119781943.1">
    <property type="nucleotide sequence ID" value="NZ_QYUK01000011.1"/>
</dbReference>
<evidence type="ECO:0000256" key="1">
    <source>
        <dbReference type="ARBA" id="ARBA00023125"/>
    </source>
</evidence>